<keyword evidence="3" id="KW-1185">Reference proteome</keyword>
<dbReference type="EMBL" id="CP011125">
    <property type="protein sequence ID" value="AKF10818.1"/>
    <property type="molecule type" value="Genomic_DNA"/>
</dbReference>
<reference evidence="2 3" key="1">
    <citation type="submission" date="2015-03" db="EMBL/GenBank/DDBJ databases">
        <title>Genome assembly of Sandaracinus amylolyticus DSM 53668.</title>
        <authorList>
            <person name="Sharma G."/>
            <person name="Subramanian S."/>
        </authorList>
    </citation>
    <scope>NUCLEOTIDE SEQUENCE [LARGE SCALE GENOMIC DNA]</scope>
    <source>
        <strain evidence="2 3">DSM 53668</strain>
    </source>
</reference>
<evidence type="ECO:0000256" key="1">
    <source>
        <dbReference type="SAM" id="MobiDB-lite"/>
    </source>
</evidence>
<evidence type="ECO:0000313" key="2">
    <source>
        <dbReference type="EMBL" id="AKF10818.1"/>
    </source>
</evidence>
<evidence type="ECO:0000313" key="3">
    <source>
        <dbReference type="Proteomes" id="UP000034883"/>
    </source>
</evidence>
<sequence length="164" mass="17974">MTWLPAAEPPSEPPAAPEPTPPRCLGVELAVDVIAPDDSSRRRITLHCRADEAVLSVVSHCPDCESTPSELTLDVAQADALWDELEPALETAECPDDPGRATLELRSPARSLSCHSADLPPTWRALRETLERTFRAVVDAHRDWSPYSADCWPHSADCWPDSAD</sequence>
<accession>A0A0F6W9E5</accession>
<organism evidence="2 3">
    <name type="scientific">Sandaracinus amylolyticus</name>
    <dbReference type="NCBI Taxonomy" id="927083"/>
    <lineage>
        <taxon>Bacteria</taxon>
        <taxon>Pseudomonadati</taxon>
        <taxon>Myxococcota</taxon>
        <taxon>Polyangia</taxon>
        <taxon>Polyangiales</taxon>
        <taxon>Sandaracinaceae</taxon>
        <taxon>Sandaracinus</taxon>
    </lineage>
</organism>
<protein>
    <submittedName>
        <fullName evidence="2">Uncharacterized protein</fullName>
    </submittedName>
</protein>
<gene>
    <name evidence="2" type="ORF">DB32_007967</name>
</gene>
<feature type="region of interest" description="Disordered" evidence="1">
    <location>
        <begin position="1"/>
        <end position="23"/>
    </location>
</feature>
<feature type="compositionally biased region" description="Pro residues" evidence="1">
    <location>
        <begin position="7"/>
        <end position="22"/>
    </location>
</feature>
<dbReference type="STRING" id="927083.DB32_007967"/>
<dbReference type="Proteomes" id="UP000034883">
    <property type="component" value="Chromosome"/>
</dbReference>
<proteinExistence type="predicted"/>
<name>A0A0F6W9E5_9BACT</name>
<dbReference type="AlphaFoldDB" id="A0A0F6W9E5"/>
<dbReference type="KEGG" id="samy:DB32_007967"/>